<name>A0A1I7UTT5_9PELO</name>
<dbReference type="WBParaSite" id="Csp11.Scaffold630.g19281.t1">
    <property type="protein sequence ID" value="Csp11.Scaffold630.g19281.t1"/>
    <property type="gene ID" value="Csp11.Scaffold630.g19281"/>
</dbReference>
<evidence type="ECO:0000313" key="2">
    <source>
        <dbReference type="WBParaSite" id="Csp11.Scaffold630.g19281.t1"/>
    </source>
</evidence>
<protein>
    <submittedName>
        <fullName evidence="2">C2H2-type domain-containing protein</fullName>
    </submittedName>
</protein>
<reference evidence="2" key="1">
    <citation type="submission" date="2016-11" db="UniProtKB">
        <authorList>
            <consortium name="WormBaseParasite"/>
        </authorList>
    </citation>
    <scope>IDENTIFICATION</scope>
</reference>
<sequence length="338" mass="38094">MENIPLGLLAELLKSLHYNVPNTISVESIIESELQMRILLAQAPPLLLLPPTPTVTPPSAPTVSPALTVASDVAGSEPATEEVETSHVPKEGTETVIVAAKKARRIPVCQSKTYSDCEKKHFLDVAYENNWGTTVAANKFTRIWGKGPTRRMFYWWREQFKRDHDRDKKSLATLQERKVELSLELTKFCQSEENLRIVTLAERAKQCLEQLEIIEGEIESLLSKKLKSVCSITGEKCTHGDGIQEENPIIRKFTTPFICDHCKMPFQKETTCLTHQILCEPRCVQQYQLADPPKHAKADLVPVEIKPEQPTFEAYNTELTEMAEQLIARLAAECTAQI</sequence>
<accession>A0A1I7UTT5</accession>
<organism evidence="1 2">
    <name type="scientific">Caenorhabditis tropicalis</name>
    <dbReference type="NCBI Taxonomy" id="1561998"/>
    <lineage>
        <taxon>Eukaryota</taxon>
        <taxon>Metazoa</taxon>
        <taxon>Ecdysozoa</taxon>
        <taxon>Nematoda</taxon>
        <taxon>Chromadorea</taxon>
        <taxon>Rhabditida</taxon>
        <taxon>Rhabditina</taxon>
        <taxon>Rhabditomorpha</taxon>
        <taxon>Rhabditoidea</taxon>
        <taxon>Rhabditidae</taxon>
        <taxon>Peloderinae</taxon>
        <taxon>Caenorhabditis</taxon>
    </lineage>
</organism>
<proteinExistence type="predicted"/>
<dbReference type="AlphaFoldDB" id="A0A1I7UTT5"/>
<keyword evidence="1" id="KW-1185">Reference proteome</keyword>
<evidence type="ECO:0000313" key="1">
    <source>
        <dbReference type="Proteomes" id="UP000095282"/>
    </source>
</evidence>
<dbReference type="eggNOG" id="ENOG502TG1K">
    <property type="taxonomic scope" value="Eukaryota"/>
</dbReference>
<dbReference type="Proteomes" id="UP000095282">
    <property type="component" value="Unplaced"/>
</dbReference>